<dbReference type="STRING" id="1120919.GCA_000429165_03013"/>
<gene>
    <name evidence="2" type="ORF">ANI02nite_28860</name>
</gene>
<dbReference type="PANTHER" id="PTHR12910:SF2">
    <property type="entry name" value="NADH DEHYDROGENASE [UBIQUINONE] 1 ALPHA SUBCOMPLEX SUBUNIT 12"/>
    <property type="match status" value="1"/>
</dbReference>
<dbReference type="GO" id="GO:0006979">
    <property type="term" value="P:response to oxidative stress"/>
    <property type="evidence" value="ECO:0007669"/>
    <property type="project" value="TreeGrafter"/>
</dbReference>
<organism evidence="2 3">
    <name type="scientific">Acetobacter nitrogenifigens DSM 23921 = NBRC 105050</name>
    <dbReference type="NCBI Taxonomy" id="1120919"/>
    <lineage>
        <taxon>Bacteria</taxon>
        <taxon>Pseudomonadati</taxon>
        <taxon>Pseudomonadota</taxon>
        <taxon>Alphaproteobacteria</taxon>
        <taxon>Acetobacterales</taxon>
        <taxon>Acetobacteraceae</taxon>
        <taxon>Acetobacter</taxon>
    </lineage>
</organism>
<dbReference type="AlphaFoldDB" id="A0A511XDH3"/>
<keyword evidence="3" id="KW-1185">Reference proteome</keyword>
<dbReference type="Proteomes" id="UP000321635">
    <property type="component" value="Unassembled WGS sequence"/>
</dbReference>
<dbReference type="Pfam" id="PF05071">
    <property type="entry name" value="NDUFA12"/>
    <property type="match status" value="1"/>
</dbReference>
<name>A0A511XDH3_9PROT</name>
<evidence type="ECO:0000313" key="3">
    <source>
        <dbReference type="Proteomes" id="UP000321635"/>
    </source>
</evidence>
<sequence length="140" mass="15595">MSLAQRWTTAPGLRIVSGMTTLGTLLHTRLKGRLVGKDVDGRSYYQSRTPSRIGGGEQRFERWVIYNKGEDASAVPPEWWNWLHHVEADPIPQEARKPWQLPPQPNLTGTPGAYRPAGSAYRGGQRPAATGDYEAWTPDA</sequence>
<reference evidence="2 3" key="1">
    <citation type="submission" date="2019-07" db="EMBL/GenBank/DDBJ databases">
        <title>Whole genome shotgun sequence of Acetobacter nitrogenifigens NBRC 105050.</title>
        <authorList>
            <person name="Hosoyama A."/>
            <person name="Uohara A."/>
            <person name="Ohji S."/>
            <person name="Ichikawa N."/>
        </authorList>
    </citation>
    <scope>NUCLEOTIDE SEQUENCE [LARGE SCALE GENOMIC DNA]</scope>
    <source>
        <strain evidence="2 3">NBRC 105050</strain>
    </source>
</reference>
<dbReference type="EMBL" id="BJYF01000023">
    <property type="protein sequence ID" value="GEN61002.1"/>
    <property type="molecule type" value="Genomic_DNA"/>
</dbReference>
<dbReference type="InterPro" id="IPR007763">
    <property type="entry name" value="NDUFA12"/>
</dbReference>
<evidence type="ECO:0000313" key="2">
    <source>
        <dbReference type="EMBL" id="GEN61002.1"/>
    </source>
</evidence>
<evidence type="ECO:0000256" key="1">
    <source>
        <dbReference type="SAM" id="MobiDB-lite"/>
    </source>
</evidence>
<dbReference type="PANTHER" id="PTHR12910">
    <property type="entry name" value="NADH-UBIQUINONE OXIDOREDUCTASE SUBUNIT B17.2"/>
    <property type="match status" value="1"/>
</dbReference>
<dbReference type="GO" id="GO:0045271">
    <property type="term" value="C:respiratory chain complex I"/>
    <property type="evidence" value="ECO:0007669"/>
    <property type="project" value="InterPro"/>
</dbReference>
<proteinExistence type="predicted"/>
<comment type="caution">
    <text evidence="2">The sequence shown here is derived from an EMBL/GenBank/DDBJ whole genome shotgun (WGS) entry which is preliminary data.</text>
</comment>
<accession>A0A511XDH3</accession>
<protein>
    <submittedName>
        <fullName evidence="2">NADH dehydrogenase</fullName>
    </submittedName>
</protein>
<feature type="region of interest" description="Disordered" evidence="1">
    <location>
        <begin position="95"/>
        <end position="140"/>
    </location>
</feature>